<comment type="caution">
    <text evidence="2">The sequence shown here is derived from an EMBL/GenBank/DDBJ whole genome shotgun (WGS) entry which is preliminary data.</text>
</comment>
<gene>
    <name evidence="2" type="ORF">F8388_021862</name>
</gene>
<reference evidence="2 3" key="1">
    <citation type="journal article" date="2020" name="bioRxiv">
        <title>Sequence and annotation of 42 cannabis genomes reveals extensive copy number variation in cannabinoid synthesis and pathogen resistance genes.</title>
        <authorList>
            <person name="Mckernan K.J."/>
            <person name="Helbert Y."/>
            <person name="Kane L.T."/>
            <person name="Ebling H."/>
            <person name="Zhang L."/>
            <person name="Liu B."/>
            <person name="Eaton Z."/>
            <person name="Mclaughlin S."/>
            <person name="Kingan S."/>
            <person name="Baybayan P."/>
            <person name="Concepcion G."/>
            <person name="Jordan M."/>
            <person name="Riva A."/>
            <person name="Barbazuk W."/>
            <person name="Harkins T."/>
        </authorList>
    </citation>
    <scope>NUCLEOTIDE SEQUENCE [LARGE SCALE GENOMIC DNA]</scope>
    <source>
        <strain evidence="3">cv. Jamaican Lion 4</strain>
        <tissue evidence="2">Leaf</tissue>
    </source>
</reference>
<feature type="compositionally biased region" description="Basic and acidic residues" evidence="1">
    <location>
        <begin position="52"/>
        <end position="64"/>
    </location>
</feature>
<dbReference type="EMBL" id="JAATIP010000217">
    <property type="protein sequence ID" value="KAF4359310.1"/>
    <property type="molecule type" value="Genomic_DNA"/>
</dbReference>
<evidence type="ECO:0000313" key="3">
    <source>
        <dbReference type="Proteomes" id="UP000525078"/>
    </source>
</evidence>
<proteinExistence type="predicted"/>
<feature type="region of interest" description="Disordered" evidence="1">
    <location>
        <begin position="1"/>
        <end position="64"/>
    </location>
</feature>
<name>A0A7J6ENP5_CANSA</name>
<feature type="compositionally biased region" description="Basic and acidic residues" evidence="1">
    <location>
        <begin position="15"/>
        <end position="43"/>
    </location>
</feature>
<sequence length="226" mass="25084">MGAEFISLGDGVGDPTHEKNKPVVERETLRVGGKSYEKKRDGDNVQVDMEVDDRGKRREQEDKGSLGKMEVMSFLWEVLGVYFRGEATTSLIKRVNVVKKSRSKRKLGDWEPLTKNLSRLSKKSGAEWGLLLGWKDIVSVRVRSSSRFHIDVVQGVFSFKGYFKEVLVGVRTRGAESGGPKIGFGGIGCGVYQDNIKDDGDLILDVEFIKDDGDLILLLPVGSLEC</sequence>
<evidence type="ECO:0000256" key="1">
    <source>
        <dbReference type="SAM" id="MobiDB-lite"/>
    </source>
</evidence>
<protein>
    <submittedName>
        <fullName evidence="2">Uncharacterized protein</fullName>
    </submittedName>
</protein>
<evidence type="ECO:0000313" key="2">
    <source>
        <dbReference type="EMBL" id="KAF4359310.1"/>
    </source>
</evidence>
<dbReference type="AlphaFoldDB" id="A0A7J6ENP5"/>
<dbReference type="Proteomes" id="UP000525078">
    <property type="component" value="Unassembled WGS sequence"/>
</dbReference>
<accession>A0A7J6ENP5</accession>
<organism evidence="2 3">
    <name type="scientific">Cannabis sativa</name>
    <name type="common">Hemp</name>
    <name type="synonym">Marijuana</name>
    <dbReference type="NCBI Taxonomy" id="3483"/>
    <lineage>
        <taxon>Eukaryota</taxon>
        <taxon>Viridiplantae</taxon>
        <taxon>Streptophyta</taxon>
        <taxon>Embryophyta</taxon>
        <taxon>Tracheophyta</taxon>
        <taxon>Spermatophyta</taxon>
        <taxon>Magnoliopsida</taxon>
        <taxon>eudicotyledons</taxon>
        <taxon>Gunneridae</taxon>
        <taxon>Pentapetalae</taxon>
        <taxon>rosids</taxon>
        <taxon>fabids</taxon>
        <taxon>Rosales</taxon>
        <taxon>Cannabaceae</taxon>
        <taxon>Cannabis</taxon>
    </lineage>
</organism>